<feature type="transmembrane region" description="Helical" evidence="9">
    <location>
        <begin position="91"/>
        <end position="109"/>
    </location>
</feature>
<keyword evidence="8" id="KW-0902">Two-component regulatory system</keyword>
<keyword evidence="4" id="KW-0808">Transferase</keyword>
<feature type="transmembrane region" description="Helical" evidence="9">
    <location>
        <begin position="61"/>
        <end position="79"/>
    </location>
</feature>
<keyword evidence="7" id="KW-0067">ATP-binding</keyword>
<dbReference type="Pfam" id="PF00512">
    <property type="entry name" value="HisKA"/>
    <property type="match status" value="1"/>
</dbReference>
<keyword evidence="9" id="KW-0812">Transmembrane</keyword>
<dbReference type="Gene3D" id="1.10.287.130">
    <property type="match status" value="1"/>
</dbReference>
<dbReference type="EMBL" id="OANS01000004">
    <property type="protein sequence ID" value="SNX29203.1"/>
    <property type="molecule type" value="Genomic_DNA"/>
</dbReference>
<keyword evidence="5" id="KW-0547">Nucleotide-binding</keyword>
<keyword evidence="3" id="KW-0597">Phosphoprotein</keyword>
<dbReference type="AlphaFoldDB" id="A0A240E1Q7"/>
<keyword evidence="6 11" id="KW-0418">Kinase</keyword>
<comment type="catalytic activity">
    <reaction evidence="1">
        <text>ATP + protein L-histidine = ADP + protein N-phospho-L-histidine.</text>
        <dbReference type="EC" id="2.7.13.3"/>
    </reaction>
</comment>
<dbReference type="InterPro" id="IPR003594">
    <property type="entry name" value="HATPase_dom"/>
</dbReference>
<evidence type="ECO:0000256" key="9">
    <source>
        <dbReference type="SAM" id="Phobius"/>
    </source>
</evidence>
<gene>
    <name evidence="11" type="ORF">SAMN06295945_1568</name>
</gene>
<name>A0A240E1Q7_9BURK</name>
<dbReference type="InterPro" id="IPR005467">
    <property type="entry name" value="His_kinase_dom"/>
</dbReference>
<reference evidence="12" key="1">
    <citation type="submission" date="2017-08" db="EMBL/GenBank/DDBJ databases">
        <authorList>
            <person name="Varghese N."/>
            <person name="Submissions S."/>
        </authorList>
    </citation>
    <scope>NUCLEOTIDE SEQUENCE [LARGE SCALE GENOMIC DNA]</scope>
    <source>
        <strain evidence="12">AP-Melu-1000-B4</strain>
    </source>
</reference>
<feature type="transmembrane region" description="Helical" evidence="9">
    <location>
        <begin position="6"/>
        <end position="29"/>
    </location>
</feature>
<sequence length="475" mass="53257">MQQFTIQTLFILYSAISLSAGVLIAALFWKKNDASAKLWIYGCAATAIATLVTVFRGEIPVFFSYSMMVSLETLSILLLAESLKRLSTQKFYYRLSWFTPILPALLFAIVEFERNANDGQIAPLMTATSTIFFGIANLICFYQANLTSREFENKVFFKFLMGVFILVSGLYFMRSVNVFSGYSGFAFDLKTYNLIIWCCIILLGSIRNLTYIILRLHLGFTEHSRINNMNLKLGHALEGRNEMILSLQKLNRSASINALASTISHEINQPLGATKLNAQFLEMKLESDPTNVALLKELNKSMLGDINRAAEIVKNLSRMTKNENDAVTVVNVSESIAEVMEISKSKLQTKRITFEFNCNPDHQININLAEWQQVLINLFNNAIEAFDELEQDHKKIIFSSIATSDLITISIQDNGHGIKAGQEAKIFELMVTNKATGTGIGLWLSKNIINRHGGEISARNNQDSGACFMIELPRA</sequence>
<organism evidence="11 12">
    <name type="scientific">Polynucleobacter meluiroseus</name>
    <dbReference type="NCBI Taxonomy" id="1938814"/>
    <lineage>
        <taxon>Bacteria</taxon>
        <taxon>Pseudomonadati</taxon>
        <taxon>Pseudomonadota</taxon>
        <taxon>Betaproteobacteria</taxon>
        <taxon>Burkholderiales</taxon>
        <taxon>Burkholderiaceae</taxon>
        <taxon>Polynucleobacter</taxon>
    </lineage>
</organism>
<dbReference type="PANTHER" id="PTHR43065">
    <property type="entry name" value="SENSOR HISTIDINE KINASE"/>
    <property type="match status" value="1"/>
</dbReference>
<dbReference type="GO" id="GO:0005524">
    <property type="term" value="F:ATP binding"/>
    <property type="evidence" value="ECO:0007669"/>
    <property type="project" value="UniProtKB-KW"/>
</dbReference>
<feature type="transmembrane region" description="Helical" evidence="9">
    <location>
        <begin position="121"/>
        <end position="143"/>
    </location>
</feature>
<evidence type="ECO:0000256" key="5">
    <source>
        <dbReference type="ARBA" id="ARBA00022741"/>
    </source>
</evidence>
<dbReference type="SMART" id="SM00387">
    <property type="entry name" value="HATPase_c"/>
    <property type="match status" value="1"/>
</dbReference>
<dbReference type="RefSeq" id="WP_096674066.1">
    <property type="nucleotide sequence ID" value="NZ_OANS01000004.1"/>
</dbReference>
<dbReference type="PROSITE" id="PS50109">
    <property type="entry name" value="HIS_KIN"/>
    <property type="match status" value="1"/>
</dbReference>
<feature type="domain" description="Histidine kinase" evidence="10">
    <location>
        <begin position="262"/>
        <end position="475"/>
    </location>
</feature>
<keyword evidence="12" id="KW-1185">Reference proteome</keyword>
<evidence type="ECO:0000259" key="10">
    <source>
        <dbReference type="PROSITE" id="PS50109"/>
    </source>
</evidence>
<accession>A0A240E1Q7</accession>
<dbReference type="SMART" id="SM00388">
    <property type="entry name" value="HisKA"/>
    <property type="match status" value="1"/>
</dbReference>
<dbReference type="GO" id="GO:0000155">
    <property type="term" value="F:phosphorelay sensor kinase activity"/>
    <property type="evidence" value="ECO:0007669"/>
    <property type="project" value="InterPro"/>
</dbReference>
<feature type="transmembrane region" description="Helical" evidence="9">
    <location>
        <begin position="155"/>
        <end position="174"/>
    </location>
</feature>
<feature type="transmembrane region" description="Helical" evidence="9">
    <location>
        <begin position="38"/>
        <end position="55"/>
    </location>
</feature>
<keyword evidence="9" id="KW-0472">Membrane</keyword>
<dbReference type="PRINTS" id="PR00344">
    <property type="entry name" value="BCTRLSENSOR"/>
</dbReference>
<dbReference type="Proteomes" id="UP000218069">
    <property type="component" value="Unassembled WGS sequence"/>
</dbReference>
<dbReference type="CDD" id="cd00082">
    <property type="entry name" value="HisKA"/>
    <property type="match status" value="1"/>
</dbReference>
<dbReference type="InterPro" id="IPR004358">
    <property type="entry name" value="Sig_transdc_His_kin-like_C"/>
</dbReference>
<evidence type="ECO:0000256" key="8">
    <source>
        <dbReference type="ARBA" id="ARBA00023012"/>
    </source>
</evidence>
<evidence type="ECO:0000256" key="2">
    <source>
        <dbReference type="ARBA" id="ARBA00012438"/>
    </source>
</evidence>
<dbReference type="Pfam" id="PF02518">
    <property type="entry name" value="HATPase_c"/>
    <property type="match status" value="1"/>
</dbReference>
<keyword evidence="9" id="KW-1133">Transmembrane helix</keyword>
<dbReference type="Gene3D" id="3.30.565.10">
    <property type="entry name" value="Histidine kinase-like ATPase, C-terminal domain"/>
    <property type="match status" value="1"/>
</dbReference>
<dbReference type="PANTHER" id="PTHR43065:SF10">
    <property type="entry name" value="PEROXIDE STRESS-ACTIVATED HISTIDINE KINASE MAK3"/>
    <property type="match status" value="1"/>
</dbReference>
<evidence type="ECO:0000313" key="12">
    <source>
        <dbReference type="Proteomes" id="UP000218069"/>
    </source>
</evidence>
<evidence type="ECO:0000313" key="11">
    <source>
        <dbReference type="EMBL" id="SNX29203.1"/>
    </source>
</evidence>
<dbReference type="EC" id="2.7.13.3" evidence="2"/>
<evidence type="ECO:0000256" key="3">
    <source>
        <dbReference type="ARBA" id="ARBA00022553"/>
    </source>
</evidence>
<dbReference type="OrthoDB" id="8872837at2"/>
<evidence type="ECO:0000256" key="1">
    <source>
        <dbReference type="ARBA" id="ARBA00000085"/>
    </source>
</evidence>
<dbReference type="InterPro" id="IPR036097">
    <property type="entry name" value="HisK_dim/P_sf"/>
</dbReference>
<evidence type="ECO:0000256" key="4">
    <source>
        <dbReference type="ARBA" id="ARBA00022679"/>
    </source>
</evidence>
<evidence type="ECO:0000256" key="7">
    <source>
        <dbReference type="ARBA" id="ARBA00022840"/>
    </source>
</evidence>
<dbReference type="SUPFAM" id="SSF55874">
    <property type="entry name" value="ATPase domain of HSP90 chaperone/DNA topoisomerase II/histidine kinase"/>
    <property type="match status" value="1"/>
</dbReference>
<evidence type="ECO:0000256" key="6">
    <source>
        <dbReference type="ARBA" id="ARBA00022777"/>
    </source>
</evidence>
<dbReference type="SUPFAM" id="SSF47384">
    <property type="entry name" value="Homodimeric domain of signal transducing histidine kinase"/>
    <property type="match status" value="1"/>
</dbReference>
<dbReference type="InterPro" id="IPR003661">
    <property type="entry name" value="HisK_dim/P_dom"/>
</dbReference>
<dbReference type="InterPro" id="IPR036890">
    <property type="entry name" value="HATPase_C_sf"/>
</dbReference>
<proteinExistence type="predicted"/>
<feature type="transmembrane region" description="Helical" evidence="9">
    <location>
        <begin position="194"/>
        <end position="214"/>
    </location>
</feature>
<protein>
    <recommendedName>
        <fullName evidence="2">histidine kinase</fullName>
        <ecNumber evidence="2">2.7.13.3</ecNumber>
    </recommendedName>
</protein>